<dbReference type="Proteomes" id="UP000304953">
    <property type="component" value="Unassembled WGS sequence"/>
</dbReference>
<accession>A0AC61S1T4</accession>
<evidence type="ECO:0000313" key="2">
    <source>
        <dbReference type="Proteomes" id="UP000304953"/>
    </source>
</evidence>
<dbReference type="EMBL" id="SRYA01000001">
    <property type="protein sequence ID" value="TGY98271.1"/>
    <property type="molecule type" value="Genomic_DNA"/>
</dbReference>
<reference evidence="1" key="1">
    <citation type="submission" date="2019-04" db="EMBL/GenBank/DDBJ databases">
        <title>Microbes associate with the intestines of laboratory mice.</title>
        <authorList>
            <person name="Navarre W."/>
            <person name="Wong E."/>
            <person name="Huang K."/>
            <person name="Tropini C."/>
            <person name="Ng K."/>
            <person name="Yu B."/>
        </authorList>
    </citation>
    <scope>NUCLEOTIDE SEQUENCE</scope>
    <source>
        <strain evidence="1">NM01_1-7b</strain>
    </source>
</reference>
<sequence length="266" mass="29937">MIRITKVLENVYVLKDQAGCCANLVVGGKKALLFDTGCGIDHMGKALKSVTELPLLVINSHGHFDHIGGNSQFERVYFPKPDFSILESYDTETLNRWILDLAGNGARPFLVPPKEWKCIIPLEFESFDLGRMECQIIPLKGHTAGSVGVWIPSMKLLLSGDALTPVMCLNFQNHLSGQEQYATLAQIQNLEFDSYLTSHHDRLFPKSLTKRMMECIENSVGKKFLRYQYPYPPYAKGWIYLDSLEEEPVALILSEEEKSGFCIGSV</sequence>
<proteinExistence type="predicted"/>
<organism evidence="1 2">
    <name type="scientific">Petralouisia muris</name>
    <dbReference type="NCBI Taxonomy" id="3032872"/>
    <lineage>
        <taxon>Bacteria</taxon>
        <taxon>Bacillati</taxon>
        <taxon>Bacillota</taxon>
        <taxon>Clostridia</taxon>
        <taxon>Lachnospirales</taxon>
        <taxon>Lachnospiraceae</taxon>
        <taxon>Petralouisia</taxon>
    </lineage>
</organism>
<comment type="caution">
    <text evidence="1">The sequence shown here is derived from an EMBL/GenBank/DDBJ whole genome shotgun (WGS) entry which is preliminary data.</text>
</comment>
<name>A0AC61S1T4_9FIRM</name>
<gene>
    <name evidence="1" type="ORF">E5329_00375</name>
</gene>
<keyword evidence="2" id="KW-1185">Reference proteome</keyword>
<protein>
    <submittedName>
        <fullName evidence="1">MBL fold metallo-hydrolase</fullName>
    </submittedName>
</protein>
<evidence type="ECO:0000313" key="1">
    <source>
        <dbReference type="EMBL" id="TGY98271.1"/>
    </source>
</evidence>